<reference evidence="2" key="1">
    <citation type="submission" date="2024-07" db="EMBL/GenBank/DDBJ databases">
        <title>Complete genome sequence of Prevotella sp. YM-2024 GTC17253.</title>
        <authorList>
            <person name="Hayashi M."/>
            <person name="Muto Y."/>
            <person name="Tanaka K."/>
            <person name="Niwa H."/>
        </authorList>
    </citation>
    <scope>NUCLEOTIDE SEQUENCE</scope>
    <source>
        <strain evidence="2">GTC17253</strain>
    </source>
</reference>
<organism evidence="2">
    <name type="scientific">Prevotella sp. GTC17253</name>
    <dbReference type="NCBI Taxonomy" id="3236793"/>
    <lineage>
        <taxon>Bacteria</taxon>
        <taxon>Pseudomonadati</taxon>
        <taxon>Bacteroidota</taxon>
        <taxon>Bacteroidia</taxon>
        <taxon>Bacteroidales</taxon>
        <taxon>Prevotellaceae</taxon>
        <taxon>Prevotella</taxon>
    </lineage>
</organism>
<sequence>MLLSANSITFAFRIKYIIYMSALIAFILFVAVALVGWGLAELKNKSCTYTHSEEEREEAEMLHKILEDRNFRELNLKDLLAHNSTKGFNAV</sequence>
<gene>
    <name evidence="2" type="ORF">GTC17253_22300</name>
</gene>
<protein>
    <submittedName>
        <fullName evidence="2">Uncharacterized protein</fullName>
    </submittedName>
</protein>
<evidence type="ECO:0000313" key="2">
    <source>
        <dbReference type="EMBL" id="BFO72264.1"/>
    </source>
</evidence>
<dbReference type="AlphaFoldDB" id="A0AB33IRT8"/>
<keyword evidence="1" id="KW-0812">Transmembrane</keyword>
<dbReference type="EMBL" id="AP035785">
    <property type="protein sequence ID" value="BFO72264.1"/>
    <property type="molecule type" value="Genomic_DNA"/>
</dbReference>
<name>A0AB33IRT8_9BACT</name>
<feature type="transmembrane region" description="Helical" evidence="1">
    <location>
        <begin position="16"/>
        <end position="40"/>
    </location>
</feature>
<proteinExistence type="predicted"/>
<keyword evidence="1" id="KW-1133">Transmembrane helix</keyword>
<accession>A0AB33IRT8</accession>
<keyword evidence="1" id="KW-0472">Membrane</keyword>
<evidence type="ECO:0000256" key="1">
    <source>
        <dbReference type="SAM" id="Phobius"/>
    </source>
</evidence>